<dbReference type="PANTHER" id="PTHR46910:SF37">
    <property type="entry name" value="ZN(II)2CYS6 TRANSCRIPTION FACTOR (EUROFUNG)"/>
    <property type="match status" value="1"/>
</dbReference>
<proteinExistence type="predicted"/>
<evidence type="ECO:0000256" key="3">
    <source>
        <dbReference type="ARBA" id="ARBA00023125"/>
    </source>
</evidence>
<dbReference type="OrthoDB" id="5958943at2759"/>
<dbReference type="GO" id="GO:0000981">
    <property type="term" value="F:DNA-binding transcription factor activity, RNA polymerase II-specific"/>
    <property type="evidence" value="ECO:0007669"/>
    <property type="project" value="InterPro"/>
</dbReference>
<dbReference type="InParanoid" id="A0A2J6SZF8"/>
<dbReference type="InterPro" id="IPR036864">
    <property type="entry name" value="Zn2-C6_fun-type_DNA-bd_sf"/>
</dbReference>
<evidence type="ECO:0000259" key="7">
    <source>
        <dbReference type="SMART" id="SM00066"/>
    </source>
</evidence>
<evidence type="ECO:0000256" key="1">
    <source>
        <dbReference type="ARBA" id="ARBA00004123"/>
    </source>
</evidence>
<dbReference type="Gene3D" id="4.10.240.10">
    <property type="entry name" value="Zn(2)-C6 fungal-type DNA-binding domain"/>
    <property type="match status" value="1"/>
</dbReference>
<feature type="region of interest" description="Disordered" evidence="6">
    <location>
        <begin position="499"/>
        <end position="540"/>
    </location>
</feature>
<dbReference type="InterPro" id="IPR001138">
    <property type="entry name" value="Zn2Cys6_DnaBD"/>
</dbReference>
<keyword evidence="9" id="KW-1185">Reference proteome</keyword>
<evidence type="ECO:0000256" key="5">
    <source>
        <dbReference type="ARBA" id="ARBA00023242"/>
    </source>
</evidence>
<feature type="domain" description="Zn(2)-C6 fungal-type" evidence="7">
    <location>
        <begin position="37"/>
        <end position="105"/>
    </location>
</feature>
<dbReference type="RefSeq" id="XP_024733072.1">
    <property type="nucleotide sequence ID" value="XM_024887125.1"/>
</dbReference>
<protein>
    <recommendedName>
        <fullName evidence="7">Zn(2)-C6 fungal-type domain-containing protein</fullName>
    </recommendedName>
</protein>
<feature type="compositionally biased region" description="Polar residues" evidence="6">
    <location>
        <begin position="248"/>
        <end position="265"/>
    </location>
</feature>
<organism evidence="8 9">
    <name type="scientific">Hyaloscypha bicolor E</name>
    <dbReference type="NCBI Taxonomy" id="1095630"/>
    <lineage>
        <taxon>Eukaryota</taxon>
        <taxon>Fungi</taxon>
        <taxon>Dikarya</taxon>
        <taxon>Ascomycota</taxon>
        <taxon>Pezizomycotina</taxon>
        <taxon>Leotiomycetes</taxon>
        <taxon>Helotiales</taxon>
        <taxon>Hyaloscyphaceae</taxon>
        <taxon>Hyaloscypha</taxon>
        <taxon>Hyaloscypha bicolor</taxon>
    </lineage>
</organism>
<dbReference type="GO" id="GO:0003677">
    <property type="term" value="F:DNA binding"/>
    <property type="evidence" value="ECO:0007669"/>
    <property type="project" value="UniProtKB-KW"/>
</dbReference>
<dbReference type="CDD" id="cd00067">
    <property type="entry name" value="GAL4"/>
    <property type="match status" value="1"/>
</dbReference>
<dbReference type="EMBL" id="KZ613848">
    <property type="protein sequence ID" value="PMD56168.1"/>
    <property type="molecule type" value="Genomic_DNA"/>
</dbReference>
<dbReference type="STRING" id="1095630.A0A2J6SZF8"/>
<evidence type="ECO:0000256" key="4">
    <source>
        <dbReference type="ARBA" id="ARBA00023163"/>
    </source>
</evidence>
<name>A0A2J6SZF8_9HELO</name>
<keyword evidence="2" id="KW-0805">Transcription regulation</keyword>
<evidence type="ECO:0000313" key="9">
    <source>
        <dbReference type="Proteomes" id="UP000235371"/>
    </source>
</evidence>
<feature type="region of interest" description="Disordered" evidence="6">
    <location>
        <begin position="154"/>
        <end position="213"/>
    </location>
</feature>
<dbReference type="SUPFAM" id="SSF57701">
    <property type="entry name" value="Zn2/Cys6 DNA-binding domain"/>
    <property type="match status" value="1"/>
</dbReference>
<evidence type="ECO:0000256" key="6">
    <source>
        <dbReference type="SAM" id="MobiDB-lite"/>
    </source>
</evidence>
<dbReference type="PANTHER" id="PTHR46910">
    <property type="entry name" value="TRANSCRIPTION FACTOR PDR1"/>
    <property type="match status" value="1"/>
</dbReference>
<evidence type="ECO:0000256" key="2">
    <source>
        <dbReference type="ARBA" id="ARBA00023015"/>
    </source>
</evidence>
<gene>
    <name evidence="8" type="ORF">K444DRAFT_665833</name>
</gene>
<accession>A0A2J6SZF8</accession>
<dbReference type="GeneID" id="36595201"/>
<evidence type="ECO:0000313" key="8">
    <source>
        <dbReference type="EMBL" id="PMD56168.1"/>
    </source>
</evidence>
<feature type="compositionally biased region" description="Polar residues" evidence="6">
    <location>
        <begin position="196"/>
        <end position="213"/>
    </location>
</feature>
<dbReference type="Proteomes" id="UP000235371">
    <property type="component" value="Unassembled WGS sequence"/>
</dbReference>
<feature type="region of interest" description="Disordered" evidence="6">
    <location>
        <begin position="237"/>
        <end position="288"/>
    </location>
</feature>
<dbReference type="GO" id="GO:0008270">
    <property type="term" value="F:zinc ion binding"/>
    <property type="evidence" value="ECO:0007669"/>
    <property type="project" value="InterPro"/>
</dbReference>
<dbReference type="AlphaFoldDB" id="A0A2J6SZF8"/>
<keyword evidence="4" id="KW-0804">Transcription</keyword>
<dbReference type="InterPro" id="IPR050987">
    <property type="entry name" value="AtrR-like"/>
</dbReference>
<reference evidence="8 9" key="1">
    <citation type="submission" date="2016-04" db="EMBL/GenBank/DDBJ databases">
        <title>A degradative enzymes factory behind the ericoid mycorrhizal symbiosis.</title>
        <authorList>
            <consortium name="DOE Joint Genome Institute"/>
            <person name="Martino E."/>
            <person name="Morin E."/>
            <person name="Grelet G."/>
            <person name="Kuo A."/>
            <person name="Kohler A."/>
            <person name="Daghino S."/>
            <person name="Barry K."/>
            <person name="Choi C."/>
            <person name="Cichocki N."/>
            <person name="Clum A."/>
            <person name="Copeland A."/>
            <person name="Hainaut M."/>
            <person name="Haridas S."/>
            <person name="Labutti K."/>
            <person name="Lindquist E."/>
            <person name="Lipzen A."/>
            <person name="Khouja H.-R."/>
            <person name="Murat C."/>
            <person name="Ohm R."/>
            <person name="Olson A."/>
            <person name="Spatafora J."/>
            <person name="Veneault-Fourrey C."/>
            <person name="Henrissat B."/>
            <person name="Grigoriev I."/>
            <person name="Martin F."/>
            <person name="Perotto S."/>
        </authorList>
    </citation>
    <scope>NUCLEOTIDE SEQUENCE [LARGE SCALE GENOMIC DNA]</scope>
    <source>
        <strain evidence="8 9">E</strain>
    </source>
</reference>
<keyword evidence="5" id="KW-0539">Nucleus</keyword>
<sequence length="1017" mass="113387">MTKRALQQPLPAWEDSAVERVLWGDQSLPGVVSKSGRKQHRSCDQCRKGKKGCDAIILKDFGNDLADGNVEGSWGRGTFPLGPCSNCTKTGKDCTFVWLFSQERDRVRRTNNGPGPFSKRTKLRATEMQSDIPSLGSLSSNGFRERSNFLSASSSIPKKVPRAGGGQSELSSVVSLDHSARPPSPRWDFDDISEGDSVSASPKTFSSTSQSWNRRTFDGEEIGQPLPFSNFVWSEPLNPEPFHDKNSEGANNPTGFNFSAASDISQIGGKQPRNSRRRKRPFQTPADISPFSISENMATFTNKSLMTKNLMKVYHDSFENALSCWLTERTCPYGNRALTSNCADSMDPSMLREWGPDWSNRICRRVINLDRKSAVVRDRPLTGSEEKAASSALNLAIMAFATQWSQSSQRSQEKFQSVNTNKAPWEGTNDLVNDEAQGTASHHLDDFIPPAIEFDRIIQESLWAQARRAIQDATHVESFRVVFAHIIFGLTQKPLGVDQHFPSPRSKVRKRSSRSLHTALTPESEYNEQSGSTSAATDREAHTRLVGEIEDIIDRDGPPIFLEQGLRHIHTLRCKVDGGKVQRWKSKDESGRIKTGVDSISAQLTQEDRKTVDLLYWLGVMFDTLSAAIHTRPLVVSDEDSDIHLEVAPDSNYLCRHGHDGESSQALLMEQHIPDRLMPTSTSKLWSMFFFQEQALRNRTPPIRWPCSYQSAATALADAAPIKVLLFRRVTRIQTLISRHVHGEQLEEAIKDALHVHQYWNALYGPFILDLVAHHDQLPARIQSWYICLTGHWHLAVLLLADAIQAIDTGGQLGLESQRRWRESCGLVTALRRRTSHAVADLARCSCPRDDASFPDAGEFHYAMNQGALLTEPWTEVLIRVFAKAGALLLADAAMSKYGTDPVKGCKQALECSESCVEALWYLGRKSDMAFLAAKVLTKALKDAGEKMVTAEMSRISEEWLEPGFSVDDDFSFSGLSAEMNGFAQTGGDAKFGFLEEDAMQNFHVDLMGVDHFESLI</sequence>
<keyword evidence="3" id="KW-0238">DNA-binding</keyword>
<comment type="subcellular location">
    <subcellularLocation>
        <location evidence="1">Nucleus</location>
    </subcellularLocation>
</comment>
<dbReference type="GO" id="GO:0005634">
    <property type="term" value="C:nucleus"/>
    <property type="evidence" value="ECO:0007669"/>
    <property type="project" value="UniProtKB-SubCell"/>
</dbReference>
<dbReference type="SMART" id="SM00066">
    <property type="entry name" value="GAL4"/>
    <property type="match status" value="1"/>
</dbReference>
<feature type="compositionally biased region" description="Polar residues" evidence="6">
    <location>
        <begin position="527"/>
        <end position="536"/>
    </location>
</feature>